<dbReference type="InterPro" id="IPR028082">
    <property type="entry name" value="Peripla_BP_I"/>
</dbReference>
<dbReference type="PROSITE" id="PS50932">
    <property type="entry name" value="HTH_LACI_2"/>
    <property type="match status" value="1"/>
</dbReference>
<dbReference type="CDD" id="cd01392">
    <property type="entry name" value="HTH_LacI"/>
    <property type="match status" value="1"/>
</dbReference>
<comment type="caution">
    <text evidence="5">The sequence shown here is derived from an EMBL/GenBank/DDBJ whole genome shotgun (WGS) entry which is preliminary data.</text>
</comment>
<keyword evidence="2" id="KW-0238">DNA-binding</keyword>
<dbReference type="InterPro" id="IPR046335">
    <property type="entry name" value="LacI/GalR-like_sensor"/>
</dbReference>
<keyword evidence="3" id="KW-0804">Transcription</keyword>
<feature type="domain" description="HTH lacI-type" evidence="4">
    <location>
        <begin position="13"/>
        <end position="67"/>
    </location>
</feature>
<evidence type="ECO:0000313" key="5">
    <source>
        <dbReference type="EMBL" id="MDA0163350.1"/>
    </source>
</evidence>
<protein>
    <submittedName>
        <fullName evidence="5">LacI family transcriptional regulator</fullName>
    </submittedName>
</protein>
<proteinExistence type="predicted"/>
<dbReference type="GO" id="GO:0003700">
    <property type="term" value="F:DNA-binding transcription factor activity"/>
    <property type="evidence" value="ECO:0007669"/>
    <property type="project" value="TreeGrafter"/>
</dbReference>
<dbReference type="Gene3D" id="1.10.260.40">
    <property type="entry name" value="lambda repressor-like DNA-binding domains"/>
    <property type="match status" value="1"/>
</dbReference>
<dbReference type="EMBL" id="JAPDOD010000024">
    <property type="protein sequence ID" value="MDA0163350.1"/>
    <property type="molecule type" value="Genomic_DNA"/>
</dbReference>
<accession>A0A9X3S1F8</accession>
<dbReference type="AlphaFoldDB" id="A0A9X3S1F8"/>
<evidence type="ECO:0000259" key="4">
    <source>
        <dbReference type="PROSITE" id="PS50932"/>
    </source>
</evidence>
<dbReference type="PROSITE" id="PS00356">
    <property type="entry name" value="HTH_LACI_1"/>
    <property type="match status" value="1"/>
</dbReference>
<evidence type="ECO:0000256" key="2">
    <source>
        <dbReference type="ARBA" id="ARBA00023125"/>
    </source>
</evidence>
<dbReference type="Pfam" id="PF13377">
    <property type="entry name" value="Peripla_BP_3"/>
    <property type="match status" value="1"/>
</dbReference>
<dbReference type="Gene3D" id="3.40.50.2300">
    <property type="match status" value="2"/>
</dbReference>
<dbReference type="Proteomes" id="UP001149140">
    <property type="component" value="Unassembled WGS sequence"/>
</dbReference>
<evidence type="ECO:0000256" key="1">
    <source>
        <dbReference type="ARBA" id="ARBA00023015"/>
    </source>
</evidence>
<dbReference type="SUPFAM" id="SSF47413">
    <property type="entry name" value="lambda repressor-like DNA-binding domains"/>
    <property type="match status" value="1"/>
</dbReference>
<dbReference type="SUPFAM" id="SSF53822">
    <property type="entry name" value="Periplasmic binding protein-like I"/>
    <property type="match status" value="1"/>
</dbReference>
<dbReference type="InterPro" id="IPR000843">
    <property type="entry name" value="HTH_LacI"/>
</dbReference>
<evidence type="ECO:0000313" key="6">
    <source>
        <dbReference type="Proteomes" id="UP001149140"/>
    </source>
</evidence>
<reference evidence="5" key="1">
    <citation type="submission" date="2022-10" db="EMBL/GenBank/DDBJ databases">
        <title>The WGS of Solirubrobacter ginsenosidimutans DSM 21036.</title>
        <authorList>
            <person name="Jiang Z."/>
        </authorList>
    </citation>
    <scope>NUCLEOTIDE SEQUENCE</scope>
    <source>
        <strain evidence="5">DSM 21036</strain>
    </source>
</reference>
<gene>
    <name evidence="5" type="ORF">OM076_23950</name>
</gene>
<dbReference type="SMART" id="SM00354">
    <property type="entry name" value="HTH_LACI"/>
    <property type="match status" value="1"/>
</dbReference>
<dbReference type="Pfam" id="PF00356">
    <property type="entry name" value="LacI"/>
    <property type="match status" value="1"/>
</dbReference>
<keyword evidence="6" id="KW-1185">Reference proteome</keyword>
<dbReference type="GO" id="GO:0000976">
    <property type="term" value="F:transcription cis-regulatory region binding"/>
    <property type="evidence" value="ECO:0007669"/>
    <property type="project" value="TreeGrafter"/>
</dbReference>
<sequence>MSSPPPDTPRRRPTIADVARRAGVSAAAVSFAVNDRPGVSSVTRARILAAARDLGWQPSASARALTEARTRAIGLVLARSAAQLEGDTFFLRFLAGIEEVLTAADYALLLQIVPGEASAALPAYERLAAAGRVDGFLLTDVEAGDPRFALLSGAGIPVVLAGRPVGRAPFPWLETRHDEGIAPAVAHLAELGHERIGFLCGRPEFEHQRVREVAWRSALLEAGLAPGPLGHVVFDAPAAALTVLQEEPTAVICSSDALAVELYLAARSLGVAIPGDLSVIGFDDSTLARYASPALTSVRVDYAEFGAAAATALLAAIAGEPAPDYSPSVPELVVRASTALRRRR</sequence>
<dbReference type="PANTHER" id="PTHR30146">
    <property type="entry name" value="LACI-RELATED TRANSCRIPTIONAL REPRESSOR"/>
    <property type="match status" value="1"/>
</dbReference>
<dbReference type="InterPro" id="IPR010982">
    <property type="entry name" value="Lambda_DNA-bd_dom_sf"/>
</dbReference>
<name>A0A9X3S1F8_9ACTN</name>
<evidence type="ECO:0000256" key="3">
    <source>
        <dbReference type="ARBA" id="ARBA00023163"/>
    </source>
</evidence>
<keyword evidence="1" id="KW-0805">Transcription regulation</keyword>
<organism evidence="5 6">
    <name type="scientific">Solirubrobacter ginsenosidimutans</name>
    <dbReference type="NCBI Taxonomy" id="490573"/>
    <lineage>
        <taxon>Bacteria</taxon>
        <taxon>Bacillati</taxon>
        <taxon>Actinomycetota</taxon>
        <taxon>Thermoleophilia</taxon>
        <taxon>Solirubrobacterales</taxon>
        <taxon>Solirubrobacteraceae</taxon>
        <taxon>Solirubrobacter</taxon>
    </lineage>
</organism>
<dbReference type="PANTHER" id="PTHR30146:SF155">
    <property type="entry name" value="ALANINE RACEMASE"/>
    <property type="match status" value="1"/>
</dbReference>